<gene>
    <name evidence="1" type="ORF">GGP61_003192</name>
</gene>
<name>A0A9X2Q4U1_9BACT</name>
<dbReference type="EMBL" id="JANUAE010000015">
    <property type="protein sequence ID" value="MCS3711559.1"/>
    <property type="molecule type" value="Genomic_DNA"/>
</dbReference>
<dbReference type="Proteomes" id="UP001155057">
    <property type="component" value="Unassembled WGS sequence"/>
</dbReference>
<accession>A0A9X2Q4U1</accession>
<proteinExistence type="predicted"/>
<reference evidence="1" key="1">
    <citation type="submission" date="2022-08" db="EMBL/GenBank/DDBJ databases">
        <title>Genomic Encyclopedia of Type Strains, Phase V (KMG-V): Genome sequencing to study the core and pangenomes of soil and plant-associated prokaryotes.</title>
        <authorList>
            <person name="Whitman W."/>
        </authorList>
    </citation>
    <scope>NUCLEOTIDE SEQUENCE</scope>
    <source>
        <strain evidence="1">SP3049</strain>
    </source>
</reference>
<evidence type="ECO:0000313" key="2">
    <source>
        <dbReference type="Proteomes" id="UP001155057"/>
    </source>
</evidence>
<sequence>MQDLIDTLSESFEGEIVYDGEKVFYVKSIKQSKEIPGFVSLDVDDGRGPLHLRKSKAGARSLKLAEQIRTVGDLAEAVVEDTLGISKGHYDLALPPWFANEVSNETSKWTAWVYDDKAGVMGRPQPLTRVAYYPLAVIDEDRGTDYETEALFPHQTVRDCEQMYLIEQ</sequence>
<evidence type="ECO:0000313" key="1">
    <source>
        <dbReference type="EMBL" id="MCS3711559.1"/>
    </source>
</evidence>
<dbReference type="RefSeq" id="WP_259124387.1">
    <property type="nucleotide sequence ID" value="NZ_JANUAE010000015.1"/>
</dbReference>
<dbReference type="AlphaFoldDB" id="A0A9X2Q4U1"/>
<protein>
    <submittedName>
        <fullName evidence="1">Uncharacterized protein</fullName>
    </submittedName>
</protein>
<comment type="caution">
    <text evidence="1">The sequence shown here is derived from an EMBL/GenBank/DDBJ whole genome shotgun (WGS) entry which is preliminary data.</text>
</comment>
<organism evidence="1 2">
    <name type="scientific">Salinibacter ruber</name>
    <dbReference type="NCBI Taxonomy" id="146919"/>
    <lineage>
        <taxon>Bacteria</taxon>
        <taxon>Pseudomonadati</taxon>
        <taxon>Rhodothermota</taxon>
        <taxon>Rhodothermia</taxon>
        <taxon>Rhodothermales</taxon>
        <taxon>Salinibacteraceae</taxon>
        <taxon>Salinibacter</taxon>
    </lineage>
</organism>